<dbReference type="Proteomes" id="UP000095431">
    <property type="component" value="Unassembled WGS sequence"/>
</dbReference>
<dbReference type="InterPro" id="IPR043743">
    <property type="entry name" value="DUF5688"/>
</dbReference>
<protein>
    <recommendedName>
        <fullName evidence="3">DUF1444 family protein</fullName>
    </recommendedName>
</protein>
<gene>
    <name evidence="1" type="ORF">ERS852478_02533</name>
</gene>
<sequence>MQKDYETFVEKLEIGIYEATGIPRENISFEKEGGRFAPVGDRLLVKFAEHDDAWEVCGLYTQELFKSYQNGSPFEEIIKEITDDLNRIKKADIYEKTRVIRDYEKTKPRLFIRLLNADKYSADLQDAVYKTLGDIALVLYMKVTEYEGCVTSTKIRQGMLEQWGKECDEVFKEAILNTYFMSPPRIYRWEQMIFNPEYEGESFMNLGDKCELKKDAMGNCLSTTKKTNGAVAVFLPGVAEQLAYMLDSDFYMVFTSVHEVMIHNDKFVEPEDLQCVLRDTIREATPKEDYLTSRIYQYNRETHKFICVTPLEKDEK</sequence>
<organism evidence="1 2">
    <name type="scientific">Blautia wexlerae</name>
    <dbReference type="NCBI Taxonomy" id="418240"/>
    <lineage>
        <taxon>Bacteria</taxon>
        <taxon>Bacillati</taxon>
        <taxon>Bacillota</taxon>
        <taxon>Clostridia</taxon>
        <taxon>Lachnospirales</taxon>
        <taxon>Lachnospiraceae</taxon>
        <taxon>Blautia</taxon>
    </lineage>
</organism>
<dbReference type="EMBL" id="CYZN01000016">
    <property type="protein sequence ID" value="CUO34147.1"/>
    <property type="molecule type" value="Genomic_DNA"/>
</dbReference>
<accession>A0A174E9T0</accession>
<proteinExistence type="predicted"/>
<dbReference type="Pfam" id="PF18941">
    <property type="entry name" value="DUF5688"/>
    <property type="match status" value="1"/>
</dbReference>
<evidence type="ECO:0008006" key="3">
    <source>
        <dbReference type="Google" id="ProtNLM"/>
    </source>
</evidence>
<dbReference type="AlphaFoldDB" id="A0A174E9T0"/>
<name>A0A174E9T0_9FIRM</name>
<dbReference type="GeneID" id="75079409"/>
<reference evidence="1 2" key="1">
    <citation type="submission" date="2015-09" db="EMBL/GenBank/DDBJ databases">
        <authorList>
            <consortium name="Pathogen Informatics"/>
        </authorList>
    </citation>
    <scope>NUCLEOTIDE SEQUENCE [LARGE SCALE GENOMIC DNA]</scope>
    <source>
        <strain evidence="1 2">2789STDY5834863</strain>
    </source>
</reference>
<evidence type="ECO:0000313" key="1">
    <source>
        <dbReference type="EMBL" id="CUO34147.1"/>
    </source>
</evidence>
<evidence type="ECO:0000313" key="2">
    <source>
        <dbReference type="Proteomes" id="UP000095431"/>
    </source>
</evidence>
<dbReference type="RefSeq" id="WP_022380368.1">
    <property type="nucleotide sequence ID" value="NZ_BTHH01000016.1"/>
</dbReference>
<dbReference type="eggNOG" id="ENOG5033TE1">
    <property type="taxonomic scope" value="Bacteria"/>
</dbReference>